<proteinExistence type="predicted"/>
<keyword evidence="2" id="KW-1185">Reference proteome</keyword>
<sequence length="398" mass="46415">MVSITNKQEEREKRIIQGIKDAQKLIQCEDRMPSATELSNNNYEWLRSLIGTNGGFKRWSKELELPLKDYRKTGATDEEIEQEIRDVMKKGNFNRMMTKKEIREASGNNSLNSRIDRTYGYSGWAKRLGVDMKTREGYSEPKEKQELQIKEGIKEAQKELMIERMPTSLELRSGRFGRLNSLITKNKGFLYWAKELNLERKQGSPTKRMNDSEIVSAIKIILSSLSIDRMPSSSEVHQSEFGGKLHNSIVRTYGYREWAKKLSLKLKESETQLGNDYERIVVDMLRDKGYEVDKMTTNHPFDLLVNKSIKVDTKVANPHMLKGKDRVHTFATNKRFGSCDLYIMVALDEKEEIEKVLIIPSHRLQIVTLCIGRNSKYDVYDYRFDMIDKYTEFFDLIK</sequence>
<dbReference type="EMBL" id="NPOA01000004">
    <property type="protein sequence ID" value="PAV30297.1"/>
    <property type="molecule type" value="Genomic_DNA"/>
</dbReference>
<evidence type="ECO:0000313" key="1">
    <source>
        <dbReference type="EMBL" id="PAV30297.1"/>
    </source>
</evidence>
<dbReference type="Proteomes" id="UP000218887">
    <property type="component" value="Unassembled WGS sequence"/>
</dbReference>
<dbReference type="AlphaFoldDB" id="A0A2A2IF68"/>
<organism evidence="1 2">
    <name type="scientific">Virgibacillus profundi</name>
    <dbReference type="NCBI Taxonomy" id="2024555"/>
    <lineage>
        <taxon>Bacteria</taxon>
        <taxon>Bacillati</taxon>
        <taxon>Bacillota</taxon>
        <taxon>Bacilli</taxon>
        <taxon>Bacillales</taxon>
        <taxon>Bacillaceae</taxon>
        <taxon>Virgibacillus</taxon>
    </lineage>
</organism>
<reference evidence="1 2" key="1">
    <citation type="submission" date="2017-08" db="EMBL/GenBank/DDBJ databases">
        <title>Virgibacillus indicus sp. nov. and Virgibacillus profoundi sp. nov, two moderately halophilic bacteria isolated from marine sediment by using the Microfluidic Streak Plate.</title>
        <authorList>
            <person name="Xu B."/>
            <person name="Hu B."/>
            <person name="Wang J."/>
            <person name="Zhu Y."/>
            <person name="Huang L."/>
            <person name="Du W."/>
            <person name="Huang Y."/>
        </authorList>
    </citation>
    <scope>NUCLEOTIDE SEQUENCE [LARGE SCALE GENOMIC DNA]</scope>
    <source>
        <strain evidence="1 2">IO3-P3-H5</strain>
    </source>
</reference>
<accession>A0A2A2IF68</accession>
<dbReference type="RefSeq" id="WP_095654899.1">
    <property type="nucleotide sequence ID" value="NZ_NPOA01000004.1"/>
</dbReference>
<dbReference type="OrthoDB" id="1953593at2"/>
<name>A0A2A2IF68_9BACI</name>
<protein>
    <submittedName>
        <fullName evidence="1">Uncharacterized protein</fullName>
    </submittedName>
</protein>
<evidence type="ECO:0000313" key="2">
    <source>
        <dbReference type="Proteomes" id="UP000218887"/>
    </source>
</evidence>
<gene>
    <name evidence="1" type="ORF">CIL05_07455</name>
</gene>
<comment type="caution">
    <text evidence="1">The sequence shown here is derived from an EMBL/GenBank/DDBJ whole genome shotgun (WGS) entry which is preliminary data.</text>
</comment>